<dbReference type="Gene3D" id="3.30.390.80">
    <property type="entry name" value="DNA repair protein Rad52/59/22"/>
    <property type="match status" value="1"/>
</dbReference>
<dbReference type="Proteomes" id="UP001652581">
    <property type="component" value="Chromosome 16"/>
</dbReference>
<sequence length="256" mass="28844">MAELVPFVVPTRSNKTLLVWELSSGPGTKALQVHLGTRRKAVQLNALALSSSRCQELANLYFGFNGWSKRIIKVNCRFSLTNQTPFNIEILDFREKIRTGLWGDVKDEFLSIDLPCRMNNNLLDLVVVFIIFSSICMVYNEKYPGYCGTTSKQSLEFCALEVLLPSYEGRSPGAGMAEEPLHKLEEGPLSCLMKRKITQKLAIQKAMTDAFQKLLVVVLGVFSVSYFSWKQCGQGEEECLSDVSFEEEEFRCPELG</sequence>
<dbReference type="InterPro" id="IPR057652">
    <property type="entry name" value="DSRM_RDM1"/>
</dbReference>
<accession>A0ABM5BIJ0</accession>
<dbReference type="GeneID" id="116279107"/>
<evidence type="ECO:0000313" key="2">
    <source>
        <dbReference type="Proteomes" id="UP001652581"/>
    </source>
</evidence>
<dbReference type="SUPFAM" id="SSF54768">
    <property type="entry name" value="dsRNA-binding domain-like"/>
    <property type="match status" value="1"/>
</dbReference>
<dbReference type="PANTHER" id="PTHR31164">
    <property type="entry name" value="RAD52 MOTIF-CONTAINING PROTEIN 1"/>
    <property type="match status" value="1"/>
</dbReference>
<protein>
    <submittedName>
        <fullName evidence="3">RAD52 motif-containing protein 1-like</fullName>
    </submittedName>
</protein>
<dbReference type="InterPro" id="IPR042525">
    <property type="entry name" value="Rad52_Rad59_Rad22_sf"/>
</dbReference>
<reference evidence="3" key="1">
    <citation type="submission" date="2025-08" db="UniProtKB">
        <authorList>
            <consortium name="RefSeq"/>
        </authorList>
    </citation>
    <scope>IDENTIFICATION</scope>
</reference>
<feature type="domain" description="DM1" evidence="1">
    <location>
        <begin position="49"/>
        <end position="75"/>
    </location>
</feature>
<dbReference type="InterPro" id="IPR040224">
    <property type="entry name" value="RDM1"/>
</dbReference>
<name>A0ABM5BIJ0_VICPA</name>
<dbReference type="Pfam" id="PF25517">
    <property type="entry name" value="DSRM_RDM1"/>
    <property type="match status" value="2"/>
</dbReference>
<proteinExistence type="predicted"/>
<dbReference type="RefSeq" id="XP_072796212.1">
    <property type="nucleotide sequence ID" value="XM_072940111.1"/>
</dbReference>
<evidence type="ECO:0000259" key="1">
    <source>
        <dbReference type="Pfam" id="PF25517"/>
    </source>
</evidence>
<evidence type="ECO:0000313" key="3">
    <source>
        <dbReference type="RefSeq" id="XP_072796212.1"/>
    </source>
</evidence>
<gene>
    <name evidence="3" type="primary">LOC116279107</name>
</gene>
<organism evidence="2 3">
    <name type="scientific">Vicugna pacos</name>
    <name type="common">Alpaca</name>
    <name type="synonym">Lama pacos</name>
    <dbReference type="NCBI Taxonomy" id="30538"/>
    <lineage>
        <taxon>Eukaryota</taxon>
        <taxon>Metazoa</taxon>
        <taxon>Chordata</taxon>
        <taxon>Craniata</taxon>
        <taxon>Vertebrata</taxon>
        <taxon>Euteleostomi</taxon>
        <taxon>Mammalia</taxon>
        <taxon>Eutheria</taxon>
        <taxon>Laurasiatheria</taxon>
        <taxon>Artiodactyla</taxon>
        <taxon>Tylopoda</taxon>
        <taxon>Camelidae</taxon>
        <taxon>Vicugna</taxon>
    </lineage>
</organism>
<feature type="domain" description="DM1" evidence="1">
    <location>
        <begin position="153"/>
        <end position="215"/>
    </location>
</feature>
<dbReference type="PANTHER" id="PTHR31164:SF1">
    <property type="entry name" value="RAD52 MOTIF-CONTAINING PROTEIN 1"/>
    <property type="match status" value="1"/>
</dbReference>
<keyword evidence="2" id="KW-1185">Reference proteome</keyword>